<dbReference type="Proteomes" id="UP000019246">
    <property type="component" value="Unassembled WGS sequence"/>
</dbReference>
<dbReference type="InterPro" id="IPR051531">
    <property type="entry name" value="N-acetyltransferase"/>
</dbReference>
<reference evidence="2 3" key="1">
    <citation type="journal article" date="2014" name="Int. J. Syst. Evol. Microbiol.">
        <title>Listeria floridensis sp. nov., Listeria aquatica sp. nov., Listeria cornellensis sp. nov., Listeria riparia sp. nov. and Listeria grandensis sp. nov., from agricultural and natural environments.</title>
        <authorList>
            <person name="den Bakker H.C."/>
            <person name="Warchocki S."/>
            <person name="Wright E.M."/>
            <person name="Allred A.F."/>
            <person name="Ahlstrom C."/>
            <person name="Manuel C.S."/>
            <person name="Stasiewicz M.J."/>
            <person name="Burrell A."/>
            <person name="Roof S."/>
            <person name="Strawn L."/>
            <person name="Fortes E.D."/>
            <person name="Nightingale K.K."/>
            <person name="Kephart D."/>
            <person name="Wiedmann M."/>
        </authorList>
    </citation>
    <scope>NUCLEOTIDE SEQUENCE [LARGE SCALE GENOMIC DNA]</scope>
    <source>
        <strain evidence="2 3">FSL S10-1188</strain>
    </source>
</reference>
<dbReference type="Pfam" id="PF13302">
    <property type="entry name" value="Acetyltransf_3"/>
    <property type="match status" value="1"/>
</dbReference>
<gene>
    <name evidence="2" type="ORF">MAQA_05838</name>
</gene>
<feature type="domain" description="N-acetyltransferase" evidence="1">
    <location>
        <begin position="48"/>
        <end position="189"/>
    </location>
</feature>
<evidence type="ECO:0000313" key="3">
    <source>
        <dbReference type="Proteomes" id="UP000019246"/>
    </source>
</evidence>
<keyword evidence="2" id="KW-0808">Transferase</keyword>
<dbReference type="InterPro" id="IPR016181">
    <property type="entry name" value="Acyl_CoA_acyltransferase"/>
</dbReference>
<organism evidence="2 3">
    <name type="scientific">Listeria aquatica FSL S10-1188</name>
    <dbReference type="NCBI Taxonomy" id="1265818"/>
    <lineage>
        <taxon>Bacteria</taxon>
        <taxon>Bacillati</taxon>
        <taxon>Bacillota</taxon>
        <taxon>Bacilli</taxon>
        <taxon>Bacillales</taxon>
        <taxon>Listeriaceae</taxon>
        <taxon>Listeria</taxon>
    </lineage>
</organism>
<dbReference type="InterPro" id="IPR000182">
    <property type="entry name" value="GNAT_dom"/>
</dbReference>
<evidence type="ECO:0000259" key="1">
    <source>
        <dbReference type="PROSITE" id="PS51186"/>
    </source>
</evidence>
<dbReference type="CDD" id="cd04301">
    <property type="entry name" value="NAT_SF"/>
    <property type="match status" value="1"/>
</dbReference>
<dbReference type="STRING" id="1265818.MAQA_05838"/>
<dbReference type="PANTHER" id="PTHR43792">
    <property type="entry name" value="GNAT FAMILY, PUTATIVE (AFU_ORTHOLOGUE AFUA_3G00765)-RELATED-RELATED"/>
    <property type="match status" value="1"/>
</dbReference>
<dbReference type="SUPFAM" id="SSF55729">
    <property type="entry name" value="Acyl-CoA N-acyltransferases (Nat)"/>
    <property type="match status" value="1"/>
</dbReference>
<dbReference type="PANTHER" id="PTHR43792:SF13">
    <property type="entry name" value="ACETYLTRANSFERASE"/>
    <property type="match status" value="1"/>
</dbReference>
<comment type="caution">
    <text evidence="2">The sequence shown here is derived from an EMBL/GenBank/DDBJ whole genome shotgun (WGS) entry which is preliminary data.</text>
</comment>
<proteinExistence type="predicted"/>
<keyword evidence="3" id="KW-1185">Reference proteome</keyword>
<dbReference type="EMBL" id="AOCG01000006">
    <property type="protein sequence ID" value="EUJ19683.1"/>
    <property type="molecule type" value="Genomic_DNA"/>
</dbReference>
<sequence length="189" mass="21707">MELVHLNYLEKNEGEGMESIETKRLLLIEYTREMIEATIAGIGELEAVLGCEVSEDWPGIDFFFYLPYVLDNVKKKPEMTRWTRLVILKEENIVIGEIGGQGDPDETGEIELGYSIVPEFQHHGYMTEALSAMLAWLKEQEVITRIFARSFESNLASIGVLERTGFVHQMNEDEVQSGGKITHWEWHKK</sequence>
<dbReference type="GO" id="GO:0016747">
    <property type="term" value="F:acyltransferase activity, transferring groups other than amino-acyl groups"/>
    <property type="evidence" value="ECO:0007669"/>
    <property type="project" value="InterPro"/>
</dbReference>
<dbReference type="AlphaFoldDB" id="W7BIU3"/>
<dbReference type="PATRIC" id="fig|1265818.5.peg.1164"/>
<dbReference type="Gene3D" id="3.40.630.30">
    <property type="match status" value="1"/>
</dbReference>
<name>W7BIU3_9LIST</name>
<dbReference type="PROSITE" id="PS51186">
    <property type="entry name" value="GNAT"/>
    <property type="match status" value="1"/>
</dbReference>
<protein>
    <submittedName>
        <fullName evidence="2">GNAT family acetyltransferase</fullName>
    </submittedName>
</protein>
<evidence type="ECO:0000313" key="2">
    <source>
        <dbReference type="EMBL" id="EUJ19683.1"/>
    </source>
</evidence>
<accession>W7BIU3</accession>